<accession>A0ACB6QP07</accession>
<reference evidence="1" key="1">
    <citation type="journal article" date="2020" name="Stud. Mycol.">
        <title>101 Dothideomycetes genomes: a test case for predicting lifestyles and emergence of pathogens.</title>
        <authorList>
            <person name="Haridas S."/>
            <person name="Albert R."/>
            <person name="Binder M."/>
            <person name="Bloem J."/>
            <person name="Labutti K."/>
            <person name="Salamov A."/>
            <person name="Andreopoulos B."/>
            <person name="Baker S."/>
            <person name="Barry K."/>
            <person name="Bills G."/>
            <person name="Bluhm B."/>
            <person name="Cannon C."/>
            <person name="Castanera R."/>
            <person name="Culley D."/>
            <person name="Daum C."/>
            <person name="Ezra D."/>
            <person name="Gonzalez J."/>
            <person name="Henrissat B."/>
            <person name="Kuo A."/>
            <person name="Liang C."/>
            <person name="Lipzen A."/>
            <person name="Lutzoni F."/>
            <person name="Magnuson J."/>
            <person name="Mondo S."/>
            <person name="Nolan M."/>
            <person name="Ohm R."/>
            <person name="Pangilinan J."/>
            <person name="Park H.-J."/>
            <person name="Ramirez L."/>
            <person name="Alfaro M."/>
            <person name="Sun H."/>
            <person name="Tritt A."/>
            <person name="Yoshinaga Y."/>
            <person name="Zwiers L.-H."/>
            <person name="Turgeon B."/>
            <person name="Goodwin S."/>
            <person name="Spatafora J."/>
            <person name="Crous P."/>
            <person name="Grigoriev I."/>
        </authorList>
    </citation>
    <scope>NUCLEOTIDE SEQUENCE</scope>
    <source>
        <strain evidence="1">ATCC 200398</strain>
    </source>
</reference>
<proteinExistence type="predicted"/>
<gene>
    <name evidence="1" type="ORF">BDR25DRAFT_394829</name>
</gene>
<name>A0ACB6QP07_9PLEO</name>
<protein>
    <submittedName>
        <fullName evidence="1">Uncharacterized protein</fullName>
    </submittedName>
</protein>
<keyword evidence="2" id="KW-1185">Reference proteome</keyword>
<dbReference type="Proteomes" id="UP000799755">
    <property type="component" value="Unassembled WGS sequence"/>
</dbReference>
<dbReference type="EMBL" id="MU003515">
    <property type="protein sequence ID" value="KAF2468646.1"/>
    <property type="molecule type" value="Genomic_DNA"/>
</dbReference>
<sequence>MSPNFEYCVTFSHVVCLSHLDARSKMVVSQHKGFILPGPHVPIPLHKSLARKSLLRYTTHKRALGSWGSKASHFQALITPNLSYKTPWRASSIPPDPPTSPQAASPAPLVGALCVPQTPENRRPLPPPAAFPLQPSTRAQRNRNSDATSNSTPLPTPPNQPLSQEDSHGVLHLFTAKINLLSTLPADFTPRTPFGHQPPLNPIEPDLNFPRQECRLSPVNENWEWECTRPENSRRVTAPKTDVGPGNTVEEAMARKGERGRDGGGRDEGARGLPPFTSITNNSIKCTPTSILNQLPKTLQYQKKNFLKLIEEAMNRNEKPSKDIQSEAVIACSFQLAKTREKKKRKRGKAAKGASLYMLGVGLCEETRD</sequence>
<evidence type="ECO:0000313" key="1">
    <source>
        <dbReference type="EMBL" id="KAF2468646.1"/>
    </source>
</evidence>
<comment type="caution">
    <text evidence="1">The sequence shown here is derived from an EMBL/GenBank/DDBJ whole genome shotgun (WGS) entry which is preliminary data.</text>
</comment>
<organism evidence="1 2">
    <name type="scientific">Lindgomyces ingoldianus</name>
    <dbReference type="NCBI Taxonomy" id="673940"/>
    <lineage>
        <taxon>Eukaryota</taxon>
        <taxon>Fungi</taxon>
        <taxon>Dikarya</taxon>
        <taxon>Ascomycota</taxon>
        <taxon>Pezizomycotina</taxon>
        <taxon>Dothideomycetes</taxon>
        <taxon>Pleosporomycetidae</taxon>
        <taxon>Pleosporales</taxon>
        <taxon>Lindgomycetaceae</taxon>
        <taxon>Lindgomyces</taxon>
    </lineage>
</organism>
<evidence type="ECO:0000313" key="2">
    <source>
        <dbReference type="Proteomes" id="UP000799755"/>
    </source>
</evidence>